<comment type="similarity">
    <text evidence="1">Belongs to the DprA/Smf family.</text>
</comment>
<protein>
    <submittedName>
        <fullName evidence="3">DNA-processing protein DprA</fullName>
    </submittedName>
</protein>
<dbReference type="RefSeq" id="WP_326439334.1">
    <property type="nucleotide sequence ID" value="NZ_JAYMFH010000003.1"/>
</dbReference>
<evidence type="ECO:0000259" key="2">
    <source>
        <dbReference type="Pfam" id="PF02481"/>
    </source>
</evidence>
<feature type="domain" description="Smf/DprA SLOG" evidence="2">
    <location>
        <begin position="15"/>
        <end position="218"/>
    </location>
</feature>
<accession>A0ABU6IY15</accession>
<proteinExistence type="inferred from homology"/>
<dbReference type="Pfam" id="PF02481">
    <property type="entry name" value="DNA_processg_A"/>
    <property type="match status" value="1"/>
</dbReference>
<dbReference type="InterPro" id="IPR057666">
    <property type="entry name" value="DrpA_SLOG"/>
</dbReference>
<dbReference type="SUPFAM" id="SSF102405">
    <property type="entry name" value="MCP/YpsA-like"/>
    <property type="match status" value="1"/>
</dbReference>
<dbReference type="EMBL" id="JAYMFH010000003">
    <property type="protein sequence ID" value="MEC4294502.1"/>
    <property type="molecule type" value="Genomic_DNA"/>
</dbReference>
<dbReference type="PANTHER" id="PTHR43022:SF1">
    <property type="entry name" value="PROTEIN SMF"/>
    <property type="match status" value="1"/>
</dbReference>
<comment type="caution">
    <text evidence="3">The sequence shown here is derived from an EMBL/GenBank/DDBJ whole genome shotgun (WGS) entry which is preliminary data.</text>
</comment>
<evidence type="ECO:0000313" key="4">
    <source>
        <dbReference type="Proteomes" id="UP001343724"/>
    </source>
</evidence>
<dbReference type="InterPro" id="IPR003488">
    <property type="entry name" value="DprA"/>
</dbReference>
<organism evidence="3 4">
    <name type="scientific">Adlercreutzia shanghongiae</name>
    <dbReference type="NCBI Taxonomy" id="3111773"/>
    <lineage>
        <taxon>Bacteria</taxon>
        <taxon>Bacillati</taxon>
        <taxon>Actinomycetota</taxon>
        <taxon>Coriobacteriia</taxon>
        <taxon>Eggerthellales</taxon>
        <taxon>Eggerthellaceae</taxon>
        <taxon>Adlercreutzia</taxon>
    </lineage>
</organism>
<dbReference type="PANTHER" id="PTHR43022">
    <property type="entry name" value="PROTEIN SMF"/>
    <property type="match status" value="1"/>
</dbReference>
<gene>
    <name evidence="3" type="primary">dprA</name>
    <name evidence="3" type="ORF">VJ920_04175</name>
</gene>
<evidence type="ECO:0000313" key="3">
    <source>
        <dbReference type="EMBL" id="MEC4294502.1"/>
    </source>
</evidence>
<dbReference type="Proteomes" id="UP001343724">
    <property type="component" value="Unassembled WGS sequence"/>
</dbReference>
<dbReference type="NCBIfam" id="TIGR00732">
    <property type="entry name" value="dprA"/>
    <property type="match status" value="1"/>
</dbReference>
<keyword evidence="4" id="KW-1185">Reference proteome</keyword>
<reference evidence="3 4" key="1">
    <citation type="submission" date="2024-01" db="EMBL/GenBank/DDBJ databases">
        <title>novel species in genus Adlercreutzia.</title>
        <authorList>
            <person name="Liu X."/>
        </authorList>
    </citation>
    <scope>NUCLEOTIDE SEQUENCE [LARGE SCALE GENOMIC DNA]</scope>
    <source>
        <strain evidence="3 4">R22</strain>
    </source>
</reference>
<sequence length="315" mass="33220">MPVREMVLEGERFVIESVDDVFPEALASIPQPPERLYGVGNVGALKEGLAVVGARRATPYGRGCAKRFATLAAERGVTIISGGARGCDAVAHEAALAVGAPTVAFLGGGCNQVYPAENAGLFQRIVNAGGAVVSEHDWDFPPKPYTFRARNRLIAGLARAILIAEAGLPSGTFSTADEALLAGREVWVVPGAITSAASRGANRLLYQGAVPIVDDDAFADALFSAFGCLKTEEVAPDSADGETDEPCRGEEAMLAALRAEPLGMEALRQLAEVHGPQRDAFTWLMVWLAQAQRDGLIAQYPDGRYGPCPTLRMAV</sequence>
<evidence type="ECO:0000256" key="1">
    <source>
        <dbReference type="ARBA" id="ARBA00006525"/>
    </source>
</evidence>
<dbReference type="Gene3D" id="3.40.50.450">
    <property type="match status" value="1"/>
</dbReference>
<name>A0ABU6IY15_9ACTN</name>